<organism evidence="1">
    <name type="scientific">marine metagenome</name>
    <dbReference type="NCBI Taxonomy" id="408172"/>
    <lineage>
        <taxon>unclassified sequences</taxon>
        <taxon>metagenomes</taxon>
        <taxon>ecological metagenomes</taxon>
    </lineage>
</organism>
<name>A0A382YKQ7_9ZZZZ</name>
<dbReference type="EMBL" id="UINC01176628">
    <property type="protein sequence ID" value="SVD83843.1"/>
    <property type="molecule type" value="Genomic_DNA"/>
</dbReference>
<evidence type="ECO:0000313" key="1">
    <source>
        <dbReference type="EMBL" id="SVD83843.1"/>
    </source>
</evidence>
<feature type="non-terminal residue" evidence="1">
    <location>
        <position position="32"/>
    </location>
</feature>
<reference evidence="1" key="1">
    <citation type="submission" date="2018-05" db="EMBL/GenBank/DDBJ databases">
        <authorList>
            <person name="Lanie J.A."/>
            <person name="Ng W.-L."/>
            <person name="Kazmierczak K.M."/>
            <person name="Andrzejewski T.M."/>
            <person name="Davidsen T.M."/>
            <person name="Wayne K.J."/>
            <person name="Tettelin H."/>
            <person name="Glass J.I."/>
            <person name="Rusch D."/>
            <person name="Podicherti R."/>
            <person name="Tsui H.-C.T."/>
            <person name="Winkler M.E."/>
        </authorList>
    </citation>
    <scope>NUCLEOTIDE SEQUENCE</scope>
</reference>
<proteinExistence type="predicted"/>
<gene>
    <name evidence="1" type="ORF">METZ01_LOCUS436697</name>
</gene>
<protein>
    <submittedName>
        <fullName evidence="1">Uncharacterized protein</fullName>
    </submittedName>
</protein>
<dbReference type="AlphaFoldDB" id="A0A382YKQ7"/>
<accession>A0A382YKQ7</accession>
<sequence length="32" mass="3557">MGLLISTSAYTDDIKDFQIENISIGDSALDYF</sequence>